<evidence type="ECO:0000256" key="1">
    <source>
        <dbReference type="SAM" id="SignalP"/>
    </source>
</evidence>
<dbReference type="Proteomes" id="UP000318681">
    <property type="component" value="Unassembled WGS sequence"/>
</dbReference>
<dbReference type="RefSeq" id="WP_145147049.1">
    <property type="nucleotide sequence ID" value="NZ_VNIM01000001.1"/>
</dbReference>
<feature type="signal peptide" evidence="1">
    <location>
        <begin position="1"/>
        <end position="23"/>
    </location>
</feature>
<evidence type="ECO:0000313" key="2">
    <source>
        <dbReference type="EMBL" id="TVV77504.1"/>
    </source>
</evidence>
<reference evidence="2 3" key="1">
    <citation type="submission" date="2019-07" db="EMBL/GenBank/DDBJ databases">
        <title>Sphingomonas solaris sp. nov., isolated from a solar panel from Boston, Massachusetts.</title>
        <authorList>
            <person name="Tanner K."/>
            <person name="Pascual J."/>
            <person name="Mancuso C."/>
            <person name="Pereto J."/>
            <person name="Khalil A."/>
            <person name="Vilanova C."/>
        </authorList>
    </citation>
    <scope>NUCLEOTIDE SEQUENCE [LARGE SCALE GENOMIC DNA]</scope>
    <source>
        <strain evidence="2 3">R4DWN</strain>
    </source>
</reference>
<keyword evidence="3" id="KW-1185">Reference proteome</keyword>
<dbReference type="AlphaFoldDB" id="A0A558RDR1"/>
<evidence type="ECO:0000313" key="3">
    <source>
        <dbReference type="Proteomes" id="UP000318681"/>
    </source>
</evidence>
<dbReference type="OrthoDB" id="7549064at2"/>
<sequence>MSMIRSAYIAAALVLGQVAPLAAQDTPRAYDFQERTRALAFDPARFFPERSEPAMAVRYLGDDYGFPVYAIAVRRGCTDADLGEARRTCGDRLIARMVRSPYEGKPPRARARGQRLFAMIAKSPPQSDDALLRSLDKAGLEWLEADIRKCPIAMAHLATGQDPRFSSVLNQTRQMPEIVLHADKISFEIGEYLMRSRYEGWLKPGSPGAWANDFAASLESCWKPSTALVPWRVVKR</sequence>
<feature type="chain" id="PRO_5021819401" evidence="1">
    <location>
        <begin position="24"/>
        <end position="236"/>
    </location>
</feature>
<organism evidence="2 3">
    <name type="scientific">Alterirhizorhabdus solaris</name>
    <dbReference type="NCBI Taxonomy" id="2529389"/>
    <lineage>
        <taxon>Bacteria</taxon>
        <taxon>Pseudomonadati</taxon>
        <taxon>Pseudomonadota</taxon>
        <taxon>Alphaproteobacteria</taxon>
        <taxon>Sphingomonadales</taxon>
        <taxon>Rhizorhabdaceae</taxon>
        <taxon>Alterirhizorhabdus</taxon>
    </lineage>
</organism>
<dbReference type="EMBL" id="VNIM01000001">
    <property type="protein sequence ID" value="TVV77504.1"/>
    <property type="molecule type" value="Genomic_DNA"/>
</dbReference>
<protein>
    <submittedName>
        <fullName evidence="2">Uncharacterized protein</fullName>
    </submittedName>
</protein>
<comment type="caution">
    <text evidence="2">The sequence shown here is derived from an EMBL/GenBank/DDBJ whole genome shotgun (WGS) entry which is preliminary data.</text>
</comment>
<gene>
    <name evidence="2" type="ORF">FOY91_00295</name>
</gene>
<proteinExistence type="predicted"/>
<keyword evidence="1" id="KW-0732">Signal</keyword>
<accession>A0A558RDR1</accession>
<name>A0A558RDR1_9SPHN</name>